<gene>
    <name evidence="2" type="ORF">GXP69_08750</name>
</gene>
<sequence>MKTRKIYSLIMSLALLAAGAFIHACTPDKEIDTIAPRDLAKNSVSVCETCDYQYLYKTVGNNTEVVGSVAICQDAENITLTYTVSADREEAWFQQSGCGVFKSQPTKLNPSPGYLIEKDSHHGDKIRSVTYTIPLADLGEYGDPGDVIYLASYAVVPGPDGAGGMVWAGDLLASKGNPNSRYYAYTIKDCETPEPPTENCTFTQGYWFAKPNGSQWPGNTNITGITFGGENYTYAEARAIFFGSNAKTGKTIAKQAFLQGLALKLSIAGGADLSNGTGACYGILDELAKIEAYFDAINIEATPNNINTNTFNRASSGGVTIQELNTAATRISDCLNQNHCDNTPC</sequence>
<feature type="chain" id="PRO_5025575193" evidence="1">
    <location>
        <begin position="25"/>
        <end position="345"/>
    </location>
</feature>
<organism evidence="2 3">
    <name type="scientific">Pontibacter burrus</name>
    <dbReference type="NCBI Taxonomy" id="2704466"/>
    <lineage>
        <taxon>Bacteria</taxon>
        <taxon>Pseudomonadati</taxon>
        <taxon>Bacteroidota</taxon>
        <taxon>Cytophagia</taxon>
        <taxon>Cytophagales</taxon>
        <taxon>Hymenobacteraceae</taxon>
        <taxon>Pontibacter</taxon>
    </lineage>
</organism>
<feature type="signal peptide" evidence="1">
    <location>
        <begin position="1"/>
        <end position="24"/>
    </location>
</feature>
<dbReference type="AlphaFoldDB" id="A0A6B3LW11"/>
<keyword evidence="1" id="KW-0732">Signal</keyword>
<keyword evidence="3" id="KW-1185">Reference proteome</keyword>
<name>A0A6B3LW11_9BACT</name>
<evidence type="ECO:0000256" key="1">
    <source>
        <dbReference type="SAM" id="SignalP"/>
    </source>
</evidence>
<evidence type="ECO:0000313" key="2">
    <source>
        <dbReference type="EMBL" id="NEM97780.1"/>
    </source>
</evidence>
<evidence type="ECO:0000313" key="3">
    <source>
        <dbReference type="Proteomes" id="UP000474777"/>
    </source>
</evidence>
<comment type="caution">
    <text evidence="2">The sequence shown here is derived from an EMBL/GenBank/DDBJ whole genome shotgun (WGS) entry which is preliminary data.</text>
</comment>
<reference evidence="2 3" key="1">
    <citation type="submission" date="2020-02" db="EMBL/GenBank/DDBJ databases">
        <authorList>
            <person name="Kim M.K."/>
        </authorList>
    </citation>
    <scope>NUCLEOTIDE SEQUENCE [LARGE SCALE GENOMIC DNA]</scope>
    <source>
        <strain evidence="2 3">BT327</strain>
    </source>
</reference>
<dbReference type="RefSeq" id="WP_163914457.1">
    <property type="nucleotide sequence ID" value="NZ_JAAGWD010000003.1"/>
</dbReference>
<protein>
    <submittedName>
        <fullName evidence="2">Uncharacterized protein</fullName>
    </submittedName>
</protein>
<accession>A0A6B3LW11</accession>
<dbReference type="EMBL" id="JAAGWD010000003">
    <property type="protein sequence ID" value="NEM97780.1"/>
    <property type="molecule type" value="Genomic_DNA"/>
</dbReference>
<dbReference type="Proteomes" id="UP000474777">
    <property type="component" value="Unassembled WGS sequence"/>
</dbReference>
<proteinExistence type="predicted"/>